<comment type="caution">
    <text evidence="3">The sequence shown here is derived from an EMBL/GenBank/DDBJ whole genome shotgun (WGS) entry which is preliminary data.</text>
</comment>
<feature type="coiled-coil region" evidence="1">
    <location>
        <begin position="310"/>
        <end position="344"/>
    </location>
</feature>
<sequence length="635" mass="69214">MPPSPAKRRKTSPTTSVAAVSLEESESRSPPRTSTSGRASYQSPTKSSLSRSHPTILALSPGRRSFQGRAKGLRDDLLLGKTVIESPGNPHPISTPNPAQQHDEGVRGDTVGSPAGPRSPPPTVQNHPTEVGRPFAHSAQAPDSQRSPLRPRQPTVRSQGASPTKPRVVPASLSSKLPVAKPQSHGFPARQIDGTEPELPPTPTQLGLSPKPDRPRGLAASSSPSSRASRRDRLRSGQVETSSPSKPRGKVLPARTEEMLGETPDAMLAGETPEGDVERRENGPPSEHETQCPRDHNEMPADTIEKRKVRNDLQTQLTRLQGELAQLESALDGGEDAEDELDSEVLALLSTPNISCDPGFSDAYECPSLPSIRDPVNLDINPLAFLRAFAPGDLRLVTATTSSSIRGKLQQVHTLNISAPPPWPPHVFNATFRVTCNIEAKSIVSITGADIRPHHVAGIKELRHWMQARLKNPLHKFDAGTLIWGLGVWWKNAVTRAQFFRHIDIMKIATKTPETQAPYIPDEPVKAADVQALIPYIGKSFVELIPAEPSSIRASTNEERKYRQPRLLLKWDLELDWAGEVHMEIDVAGTKVSAKGQEGLKKIFPELMRKSGLDGAVRQVVQICMGGSGKKRKRY</sequence>
<evidence type="ECO:0000313" key="4">
    <source>
        <dbReference type="Proteomes" id="UP000606974"/>
    </source>
</evidence>
<keyword evidence="1" id="KW-0175">Coiled coil</keyword>
<feature type="compositionally biased region" description="Basic residues" evidence="2">
    <location>
        <begin position="1"/>
        <end position="11"/>
    </location>
</feature>
<feature type="compositionally biased region" description="Basic and acidic residues" evidence="2">
    <location>
        <begin position="276"/>
        <end position="306"/>
    </location>
</feature>
<evidence type="ECO:0000256" key="2">
    <source>
        <dbReference type="SAM" id="MobiDB-lite"/>
    </source>
</evidence>
<dbReference type="EMBL" id="JAACFV010000029">
    <property type="protein sequence ID" value="KAF7510535.1"/>
    <property type="molecule type" value="Genomic_DNA"/>
</dbReference>
<dbReference type="Proteomes" id="UP000606974">
    <property type="component" value="Unassembled WGS sequence"/>
</dbReference>
<feature type="compositionally biased region" description="Polar residues" evidence="2">
    <location>
        <begin position="37"/>
        <end position="53"/>
    </location>
</feature>
<proteinExistence type="predicted"/>
<gene>
    <name evidence="3" type="ORF">GJ744_006381</name>
</gene>
<dbReference type="OrthoDB" id="4160836at2759"/>
<protein>
    <submittedName>
        <fullName evidence="3">Uncharacterized protein</fullName>
    </submittedName>
</protein>
<evidence type="ECO:0000256" key="1">
    <source>
        <dbReference type="SAM" id="Coils"/>
    </source>
</evidence>
<feature type="region of interest" description="Disordered" evidence="2">
    <location>
        <begin position="1"/>
        <end position="306"/>
    </location>
</feature>
<name>A0A8H7E6S7_9EURO</name>
<feature type="compositionally biased region" description="Low complexity" evidence="2">
    <location>
        <begin position="217"/>
        <end position="227"/>
    </location>
</feature>
<feature type="compositionally biased region" description="Low complexity" evidence="2">
    <location>
        <begin position="16"/>
        <end position="36"/>
    </location>
</feature>
<keyword evidence="4" id="KW-1185">Reference proteome</keyword>
<organism evidence="3 4">
    <name type="scientific">Endocarpon pusillum</name>
    <dbReference type="NCBI Taxonomy" id="364733"/>
    <lineage>
        <taxon>Eukaryota</taxon>
        <taxon>Fungi</taxon>
        <taxon>Dikarya</taxon>
        <taxon>Ascomycota</taxon>
        <taxon>Pezizomycotina</taxon>
        <taxon>Eurotiomycetes</taxon>
        <taxon>Chaetothyriomycetidae</taxon>
        <taxon>Verrucariales</taxon>
        <taxon>Verrucariaceae</taxon>
        <taxon>Endocarpon</taxon>
    </lineage>
</organism>
<dbReference type="AlphaFoldDB" id="A0A8H7E6S7"/>
<reference evidence="3" key="1">
    <citation type="submission" date="2020-02" db="EMBL/GenBank/DDBJ databases">
        <authorList>
            <person name="Palmer J.M."/>
        </authorList>
    </citation>
    <scope>NUCLEOTIDE SEQUENCE</scope>
    <source>
        <strain evidence="3">EPUS1.4</strain>
        <tissue evidence="3">Thallus</tissue>
    </source>
</reference>
<accession>A0A8H7E6S7</accession>
<evidence type="ECO:0000313" key="3">
    <source>
        <dbReference type="EMBL" id="KAF7510535.1"/>
    </source>
</evidence>